<dbReference type="PANTHER" id="PTHR43108">
    <property type="entry name" value="N-ACETYLGLUCOSAMINE-6-SULFATASE FAMILY MEMBER"/>
    <property type="match status" value="1"/>
</dbReference>
<dbReference type="Gene3D" id="3.40.720.10">
    <property type="entry name" value="Alkaline Phosphatase, subunit A"/>
    <property type="match status" value="1"/>
</dbReference>
<gene>
    <name evidence="7" type="ORF">ETU37_11095</name>
</gene>
<proteinExistence type="inferred from homology"/>
<keyword evidence="3" id="KW-0378">Hydrolase</keyword>
<evidence type="ECO:0000256" key="4">
    <source>
        <dbReference type="ARBA" id="ARBA00023180"/>
    </source>
</evidence>
<evidence type="ECO:0000256" key="3">
    <source>
        <dbReference type="ARBA" id="ARBA00022801"/>
    </source>
</evidence>
<dbReference type="Proteomes" id="UP000291189">
    <property type="component" value="Unassembled WGS sequence"/>
</dbReference>
<accession>A0A4Q5J2S8</accession>
<feature type="region of interest" description="Disordered" evidence="5">
    <location>
        <begin position="464"/>
        <end position="485"/>
    </location>
</feature>
<protein>
    <submittedName>
        <fullName evidence="7">DUF4976 domain-containing protein</fullName>
    </submittedName>
</protein>
<reference evidence="7 8" key="1">
    <citation type="submission" date="2019-01" db="EMBL/GenBank/DDBJ databases">
        <title>Nocardioides guangzhouensis sp. nov., an actinobacterium isolated from soil.</title>
        <authorList>
            <person name="Fu Y."/>
            <person name="Cai Y."/>
            <person name="Lin Z."/>
            <person name="Chen P."/>
        </authorList>
    </citation>
    <scope>NUCLEOTIDE SEQUENCE [LARGE SCALE GENOMIC DNA]</scope>
    <source>
        <strain evidence="7 8">NBRC 105384</strain>
    </source>
</reference>
<organism evidence="7 8">
    <name type="scientific">Nocardioides iriomotensis</name>
    <dbReference type="NCBI Taxonomy" id="715784"/>
    <lineage>
        <taxon>Bacteria</taxon>
        <taxon>Bacillati</taxon>
        <taxon>Actinomycetota</taxon>
        <taxon>Actinomycetes</taxon>
        <taxon>Propionibacteriales</taxon>
        <taxon>Nocardioidaceae</taxon>
        <taxon>Nocardioides</taxon>
    </lineage>
</organism>
<feature type="domain" description="Sulfatase N-terminal" evidence="6">
    <location>
        <begin position="8"/>
        <end position="350"/>
    </location>
</feature>
<dbReference type="SUPFAM" id="SSF53649">
    <property type="entry name" value="Alkaline phosphatase-like"/>
    <property type="match status" value="1"/>
</dbReference>
<name>A0A4Q5J2S8_9ACTN</name>
<evidence type="ECO:0000256" key="5">
    <source>
        <dbReference type="SAM" id="MobiDB-lite"/>
    </source>
</evidence>
<dbReference type="InterPro" id="IPR000917">
    <property type="entry name" value="Sulfatase_N"/>
</dbReference>
<evidence type="ECO:0000313" key="8">
    <source>
        <dbReference type="Proteomes" id="UP000291189"/>
    </source>
</evidence>
<dbReference type="PANTHER" id="PTHR43108:SF6">
    <property type="entry name" value="N-SULPHOGLUCOSAMINE SULPHOHYDROLASE"/>
    <property type="match status" value="1"/>
</dbReference>
<dbReference type="OrthoDB" id="9777306at2"/>
<dbReference type="CDD" id="cd16031">
    <property type="entry name" value="G6S_like"/>
    <property type="match status" value="1"/>
</dbReference>
<dbReference type="InterPro" id="IPR017850">
    <property type="entry name" value="Alkaline_phosphatase_core_sf"/>
</dbReference>
<comment type="caution">
    <text evidence="7">The sequence shown here is derived from an EMBL/GenBank/DDBJ whole genome shotgun (WGS) entry which is preliminary data.</text>
</comment>
<keyword evidence="8" id="KW-1185">Reference proteome</keyword>
<evidence type="ECO:0000313" key="7">
    <source>
        <dbReference type="EMBL" id="RYU11809.1"/>
    </source>
</evidence>
<dbReference type="EMBL" id="SDPU01000022">
    <property type="protein sequence ID" value="RYU11809.1"/>
    <property type="molecule type" value="Genomic_DNA"/>
</dbReference>
<evidence type="ECO:0000256" key="2">
    <source>
        <dbReference type="ARBA" id="ARBA00022729"/>
    </source>
</evidence>
<dbReference type="GO" id="GO:0016787">
    <property type="term" value="F:hydrolase activity"/>
    <property type="evidence" value="ECO:0007669"/>
    <property type="project" value="UniProtKB-KW"/>
</dbReference>
<dbReference type="RefSeq" id="WP_129987396.1">
    <property type="nucleotide sequence ID" value="NZ_SDPU01000022.1"/>
</dbReference>
<sequence>MTQPSRRPNVLLVVADDHAANAVGCYGGPHRVTPQIDRVAAEGMRFDACGCTNSLCSPSRATILTGTYNHRNGVTTLSTEFDNRQPTFPELLRDAGYRTALFGKWHLGHGPTHDPRGFDTWEVLDDQGEYVDPTFLLADGTSHVRPGYATDVITDLALDWLDDPAGGAGDAPWCLLVQHKAPHRPWVPAERHRELFTDGFEPPSTFWDDYEGRATAARDARMRVARDLNAEDLKADPPDGLDDKGRARWALDRYLADYLRCVVAVDEGVGRLLDHLDARGEADDTVVVYTSDQGFFLGEHGWYDKRFMYRESLESPFVVRYPRLVPPGSSSDALVLNVDFAQTFLDLAGVAALPRMQGRSLVPLLRGDDPETVGWRTETYYRYWEHLDGIHHVAAHRGIRTRDRKLVHYYGSGCGQPGASTQEIPAEWELFDLERDPEELRSVYDDPAYAGDVRTLTSALDRLAAELGDDVPDPSPTEQRENTRD</sequence>
<dbReference type="PROSITE" id="PS00523">
    <property type="entry name" value="SULFATASE_1"/>
    <property type="match status" value="1"/>
</dbReference>
<evidence type="ECO:0000259" key="6">
    <source>
        <dbReference type="Pfam" id="PF00884"/>
    </source>
</evidence>
<keyword evidence="4" id="KW-0325">Glycoprotein</keyword>
<comment type="similarity">
    <text evidence="1">Belongs to the sulfatase family.</text>
</comment>
<keyword evidence="2" id="KW-0732">Signal</keyword>
<dbReference type="InterPro" id="IPR024607">
    <property type="entry name" value="Sulfatase_CS"/>
</dbReference>
<dbReference type="AlphaFoldDB" id="A0A4Q5J2S8"/>
<dbReference type="Pfam" id="PF00884">
    <property type="entry name" value="Sulfatase"/>
    <property type="match status" value="1"/>
</dbReference>
<evidence type="ECO:0000256" key="1">
    <source>
        <dbReference type="ARBA" id="ARBA00008779"/>
    </source>
</evidence>